<organism evidence="2 3">
    <name type="scientific">Gracilimonas sediminicola</name>
    <dbReference type="NCBI Taxonomy" id="2952158"/>
    <lineage>
        <taxon>Bacteria</taxon>
        <taxon>Pseudomonadati</taxon>
        <taxon>Balneolota</taxon>
        <taxon>Balneolia</taxon>
        <taxon>Balneolales</taxon>
        <taxon>Balneolaceae</taxon>
        <taxon>Gracilimonas</taxon>
    </lineage>
</organism>
<dbReference type="PROSITE" id="PS51257">
    <property type="entry name" value="PROKAR_LIPOPROTEIN"/>
    <property type="match status" value="1"/>
</dbReference>
<sequence>MIKSFVLRVSVLAFCGAFLLTAFGCESKKPADPQPAQNGNRKSPIAIASIKHNSTYIKVVYGQPYRRGRTIFGEWEPWGKVWRTGANEATEITITEPVLMGDQAITPGTYALFTIPQPDSFTVILNHELGQWGAFEYKPERDYKRMKFPVQNLETPVEAFTIQFSEPEYSMTSMTLKWDVVRVDIPIRFYGE</sequence>
<evidence type="ECO:0000313" key="2">
    <source>
        <dbReference type="EMBL" id="MCP9291143.1"/>
    </source>
</evidence>
<evidence type="ECO:0000313" key="3">
    <source>
        <dbReference type="Proteomes" id="UP001139125"/>
    </source>
</evidence>
<feature type="chain" id="PRO_5040737223" evidence="1">
    <location>
        <begin position="25"/>
        <end position="192"/>
    </location>
</feature>
<dbReference type="EMBL" id="JANDBC010000001">
    <property type="protein sequence ID" value="MCP9291143.1"/>
    <property type="molecule type" value="Genomic_DNA"/>
</dbReference>
<feature type="signal peptide" evidence="1">
    <location>
        <begin position="1"/>
        <end position="24"/>
    </location>
</feature>
<gene>
    <name evidence="2" type="ORF">NM125_06070</name>
</gene>
<comment type="caution">
    <text evidence="2">The sequence shown here is derived from an EMBL/GenBank/DDBJ whole genome shotgun (WGS) entry which is preliminary data.</text>
</comment>
<dbReference type="AlphaFoldDB" id="A0A9X2L2H4"/>
<dbReference type="InterPro" id="IPR021314">
    <property type="entry name" value="DUF2911"/>
</dbReference>
<name>A0A9X2L2H4_9BACT</name>
<reference evidence="2" key="1">
    <citation type="submission" date="2022-06" db="EMBL/GenBank/DDBJ databases">
        <title>Gracilimonas sp. CAU 1638 isolated from sea sediment.</title>
        <authorList>
            <person name="Kim W."/>
        </authorList>
    </citation>
    <scope>NUCLEOTIDE SEQUENCE</scope>
    <source>
        <strain evidence="2">CAU 1638</strain>
    </source>
</reference>
<keyword evidence="3" id="KW-1185">Reference proteome</keyword>
<proteinExistence type="predicted"/>
<evidence type="ECO:0000256" key="1">
    <source>
        <dbReference type="SAM" id="SignalP"/>
    </source>
</evidence>
<dbReference type="RefSeq" id="WP_255133821.1">
    <property type="nucleotide sequence ID" value="NZ_JANDBC010000001.1"/>
</dbReference>
<protein>
    <submittedName>
        <fullName evidence="2">DUF2911 domain-containing protein</fullName>
    </submittedName>
</protein>
<dbReference type="Proteomes" id="UP001139125">
    <property type="component" value="Unassembled WGS sequence"/>
</dbReference>
<accession>A0A9X2L2H4</accession>
<keyword evidence="1" id="KW-0732">Signal</keyword>
<dbReference type="Pfam" id="PF11138">
    <property type="entry name" value="DUF2911"/>
    <property type="match status" value="1"/>
</dbReference>